<sequence length="144" mass="14864">MFDKAPVNGGGEDDSDEESVYTTHTAEPARPDISDAGPMSPSTDSDAGLAYVDDSDDDTPAVFPIVEGGQPSSPVQKPPPRKASTSSATSYSTSRTANTGPSRARSASSATHTTMLSGGALERPMGTLIEEGASVSLQVRYSPR</sequence>
<dbReference type="InParanoid" id="A0A1B7MH73"/>
<feature type="compositionally biased region" description="Polar residues" evidence="1">
    <location>
        <begin position="135"/>
        <end position="144"/>
    </location>
</feature>
<dbReference type="AlphaFoldDB" id="A0A1B7MH73"/>
<dbReference type="STRING" id="1314800.A0A1B7MH73"/>
<evidence type="ECO:0000313" key="2">
    <source>
        <dbReference type="EMBL" id="OAX31953.1"/>
    </source>
</evidence>
<accession>A0A1B7MH73</accession>
<feature type="region of interest" description="Disordered" evidence="1">
    <location>
        <begin position="1"/>
        <end position="144"/>
    </location>
</feature>
<name>A0A1B7MH73_9AGAM</name>
<reference evidence="2 3" key="1">
    <citation type="submission" date="2016-06" db="EMBL/GenBank/DDBJ databases">
        <title>Comparative genomics of the ectomycorrhizal sister species Rhizopogon vinicolor and Rhizopogon vesiculosus (Basidiomycota: Boletales) reveals a divergence of the mating type B locus.</title>
        <authorList>
            <consortium name="DOE Joint Genome Institute"/>
            <person name="Mujic A.B."/>
            <person name="Kuo A."/>
            <person name="Tritt A."/>
            <person name="Lipzen A."/>
            <person name="Chen C."/>
            <person name="Johnson J."/>
            <person name="Sharma A."/>
            <person name="Barry K."/>
            <person name="Grigoriev I.V."/>
            <person name="Spatafora J.W."/>
        </authorList>
    </citation>
    <scope>NUCLEOTIDE SEQUENCE [LARGE SCALE GENOMIC DNA]</scope>
    <source>
        <strain evidence="2 3">AM-OR11-026</strain>
    </source>
</reference>
<keyword evidence="3" id="KW-1185">Reference proteome</keyword>
<protein>
    <submittedName>
        <fullName evidence="2">Uncharacterized protein</fullName>
    </submittedName>
</protein>
<gene>
    <name evidence="2" type="ORF">K503DRAFT_805638</name>
</gene>
<evidence type="ECO:0000256" key="1">
    <source>
        <dbReference type="SAM" id="MobiDB-lite"/>
    </source>
</evidence>
<evidence type="ECO:0000313" key="3">
    <source>
        <dbReference type="Proteomes" id="UP000092154"/>
    </source>
</evidence>
<organism evidence="2 3">
    <name type="scientific">Rhizopogon vinicolor AM-OR11-026</name>
    <dbReference type="NCBI Taxonomy" id="1314800"/>
    <lineage>
        <taxon>Eukaryota</taxon>
        <taxon>Fungi</taxon>
        <taxon>Dikarya</taxon>
        <taxon>Basidiomycota</taxon>
        <taxon>Agaricomycotina</taxon>
        <taxon>Agaricomycetes</taxon>
        <taxon>Agaricomycetidae</taxon>
        <taxon>Boletales</taxon>
        <taxon>Suillineae</taxon>
        <taxon>Rhizopogonaceae</taxon>
        <taxon>Rhizopogon</taxon>
    </lineage>
</organism>
<dbReference type="EMBL" id="KV449174">
    <property type="protein sequence ID" value="OAX31953.1"/>
    <property type="molecule type" value="Genomic_DNA"/>
</dbReference>
<proteinExistence type="predicted"/>
<feature type="compositionally biased region" description="Low complexity" evidence="1">
    <location>
        <begin position="83"/>
        <end position="110"/>
    </location>
</feature>
<dbReference type="OrthoDB" id="1112565at2759"/>
<dbReference type="Proteomes" id="UP000092154">
    <property type="component" value="Unassembled WGS sequence"/>
</dbReference>